<comment type="caution">
    <text evidence="2">The sequence shown here is derived from an EMBL/GenBank/DDBJ whole genome shotgun (WGS) entry which is preliminary data.</text>
</comment>
<accession>A0ABQ5YNF4</accession>
<dbReference type="EMBL" id="BSOG01000007">
    <property type="protein sequence ID" value="GLR15282.1"/>
    <property type="molecule type" value="Genomic_DNA"/>
</dbReference>
<evidence type="ECO:0000256" key="1">
    <source>
        <dbReference type="SAM" id="MobiDB-lite"/>
    </source>
</evidence>
<evidence type="ECO:0008006" key="4">
    <source>
        <dbReference type="Google" id="ProtNLM"/>
    </source>
</evidence>
<organism evidence="2 3">
    <name type="scientific">Chitinimonas prasina</name>
    <dbReference type="NCBI Taxonomy" id="1434937"/>
    <lineage>
        <taxon>Bacteria</taxon>
        <taxon>Pseudomonadati</taxon>
        <taxon>Pseudomonadota</taxon>
        <taxon>Betaproteobacteria</taxon>
        <taxon>Neisseriales</taxon>
        <taxon>Chitinibacteraceae</taxon>
        <taxon>Chitinimonas</taxon>
    </lineage>
</organism>
<reference evidence="3" key="1">
    <citation type="journal article" date="2019" name="Int. J. Syst. Evol. Microbiol.">
        <title>The Global Catalogue of Microorganisms (GCM) 10K type strain sequencing project: providing services to taxonomists for standard genome sequencing and annotation.</title>
        <authorList>
            <consortium name="The Broad Institute Genomics Platform"/>
            <consortium name="The Broad Institute Genome Sequencing Center for Infectious Disease"/>
            <person name="Wu L."/>
            <person name="Ma J."/>
        </authorList>
    </citation>
    <scope>NUCLEOTIDE SEQUENCE [LARGE SCALE GENOMIC DNA]</scope>
    <source>
        <strain evidence="3">NBRC 110044</strain>
    </source>
</reference>
<protein>
    <recommendedName>
        <fullName evidence="4">DUF2345 domain-containing protein</fullName>
    </recommendedName>
</protein>
<feature type="region of interest" description="Disordered" evidence="1">
    <location>
        <begin position="1"/>
        <end position="20"/>
    </location>
</feature>
<evidence type="ECO:0000313" key="2">
    <source>
        <dbReference type="EMBL" id="GLR15282.1"/>
    </source>
</evidence>
<proteinExistence type="predicted"/>
<feature type="compositionally biased region" description="Polar residues" evidence="1">
    <location>
        <begin position="1"/>
        <end position="18"/>
    </location>
</feature>
<sequence length="163" mass="16655">MSVPHTAQCTGQSTSGTPLDSLLQRPAATLAPPQGSVMLATLIAFDGSQATLSLPGAQPITAASLVPLQAADIGRTAAITLHGDSQALVLGLIWKAEPATTTLHDVIVDGQHVSIEAKESITLACGRASVTLTADGQILLRGDYISNHSTGTQRIKGAAVQIN</sequence>
<evidence type="ECO:0000313" key="3">
    <source>
        <dbReference type="Proteomes" id="UP001156706"/>
    </source>
</evidence>
<name>A0ABQ5YNF4_9NEIS</name>
<keyword evidence="3" id="KW-1185">Reference proteome</keyword>
<dbReference type="Proteomes" id="UP001156706">
    <property type="component" value="Unassembled WGS sequence"/>
</dbReference>
<gene>
    <name evidence="2" type="ORF">GCM10007907_40720</name>
</gene>